<dbReference type="Gene3D" id="1.10.10.880">
    <property type="entry name" value="Anti sigma-E protein RseA, N-terminal domain"/>
    <property type="match status" value="1"/>
</dbReference>
<organism evidence="3 4">
    <name type="scientific">Sedimenticola selenatireducens</name>
    <dbReference type="NCBI Taxonomy" id="191960"/>
    <lineage>
        <taxon>Bacteria</taxon>
        <taxon>Pseudomonadati</taxon>
        <taxon>Pseudomonadota</taxon>
        <taxon>Gammaproteobacteria</taxon>
        <taxon>Chromatiales</taxon>
        <taxon>Sedimenticolaceae</taxon>
        <taxon>Sedimenticola</taxon>
    </lineage>
</organism>
<feature type="transmembrane region" description="Helical" evidence="1">
    <location>
        <begin position="96"/>
        <end position="117"/>
    </location>
</feature>
<proteinExistence type="predicted"/>
<evidence type="ECO:0000313" key="4">
    <source>
        <dbReference type="Proteomes" id="UP000235015"/>
    </source>
</evidence>
<feature type="domain" description="Anti sigma-E protein RseA N-terminal" evidence="2">
    <location>
        <begin position="8"/>
        <end position="81"/>
    </location>
</feature>
<dbReference type="PANTHER" id="PTHR38104">
    <property type="match status" value="1"/>
</dbReference>
<dbReference type="InterPro" id="IPR036147">
    <property type="entry name" value="Anti-sigma_E_RseA_N_sf"/>
</dbReference>
<dbReference type="CDD" id="cd16328">
    <property type="entry name" value="RseA_N"/>
    <property type="match status" value="1"/>
</dbReference>
<dbReference type="EMBL" id="PKUN01000002">
    <property type="protein sequence ID" value="PLX62992.1"/>
    <property type="molecule type" value="Genomic_DNA"/>
</dbReference>
<dbReference type="InterPro" id="IPR052383">
    <property type="entry name" value="Anti-sigma-E_RseA-like"/>
</dbReference>
<dbReference type="Pfam" id="PF03872">
    <property type="entry name" value="RseA_N"/>
    <property type="match status" value="1"/>
</dbReference>
<keyword evidence="1" id="KW-0812">Transmembrane</keyword>
<accession>A0A2N6CZZ7</accession>
<dbReference type="STRING" id="1111735.GCA_000428045_02891"/>
<evidence type="ECO:0000313" key="3">
    <source>
        <dbReference type="EMBL" id="PLX62992.1"/>
    </source>
</evidence>
<comment type="caution">
    <text evidence="3">The sequence shown here is derived from an EMBL/GenBank/DDBJ whole genome shotgun (WGS) entry which is preliminary data.</text>
</comment>
<gene>
    <name evidence="3" type="ORF">C0630_02170</name>
</gene>
<dbReference type="Proteomes" id="UP000235015">
    <property type="component" value="Unassembled WGS sequence"/>
</dbReference>
<evidence type="ECO:0000259" key="2">
    <source>
        <dbReference type="Pfam" id="PF03872"/>
    </source>
</evidence>
<dbReference type="InterPro" id="IPR005572">
    <property type="entry name" value="Anti-sigma_E_RseA_N"/>
</dbReference>
<dbReference type="GO" id="GO:0016989">
    <property type="term" value="F:sigma factor antagonist activity"/>
    <property type="evidence" value="ECO:0007669"/>
    <property type="project" value="InterPro"/>
</dbReference>
<evidence type="ECO:0000256" key="1">
    <source>
        <dbReference type="SAM" id="Phobius"/>
    </source>
</evidence>
<sequence>MTMTDDINEQISSLLDNELSQKEIRRTLDLLQEDEALRNKWDRYNLIGDAMRGEAVRFSAVSIADRVQARLEHESVDFSNVQALPATRLRRFPARWYKSAGGAALAASVAVVTVLSFPQFTNMSPEPGSEVIAESVAPDPAPYLVQSSTRWKNLSEPKVESKLNSFLIDHNEFAAPGGIGVIPYANFVSYDSNR</sequence>
<keyword evidence="1" id="KW-0472">Membrane</keyword>
<dbReference type="SUPFAM" id="SSF89069">
    <property type="entry name" value="N-terminal, cytoplasmic domain of anti-sigmaE factor RseA"/>
    <property type="match status" value="1"/>
</dbReference>
<name>A0A2N6CZZ7_9GAMM</name>
<protein>
    <recommendedName>
        <fullName evidence="2">Anti sigma-E protein RseA N-terminal domain-containing protein</fullName>
    </recommendedName>
</protein>
<keyword evidence="1" id="KW-1133">Transmembrane helix</keyword>
<dbReference type="AlphaFoldDB" id="A0A2N6CZZ7"/>
<reference evidence="3 4" key="1">
    <citation type="submission" date="2017-11" db="EMBL/GenBank/DDBJ databases">
        <title>Genome-resolved metagenomics identifies genetic mobility, metabolic interactions, and unexpected diversity in perchlorate-reducing communities.</title>
        <authorList>
            <person name="Barnum T.P."/>
            <person name="Figueroa I.A."/>
            <person name="Carlstrom C.I."/>
            <person name="Lucas L.N."/>
            <person name="Engelbrektson A.L."/>
            <person name="Coates J.D."/>
        </authorList>
    </citation>
    <scope>NUCLEOTIDE SEQUENCE [LARGE SCALE GENOMIC DNA]</scope>
    <source>
        <strain evidence="3">BM301</strain>
    </source>
</reference>
<dbReference type="PANTHER" id="PTHR38104:SF1">
    <property type="entry name" value="ANTI-SIGMA-E FACTOR RSEA"/>
    <property type="match status" value="1"/>
</dbReference>